<dbReference type="OrthoDB" id="9864165at2"/>
<gene>
    <name evidence="1" type="ORF">A4V15_12110</name>
</gene>
<sequence>MEVTAPHLANYLYSGFVSTFSDVERERLCQVYPWARINFAEGEVDVHTSFRARLTDGRTLLCLFPEALGDHVLIVDTPMELLKQTLIPLVSIERIIYS</sequence>
<name>A0A178LMN9_9PSED</name>
<protein>
    <submittedName>
        <fullName evidence="1">Uncharacterized protein</fullName>
    </submittedName>
</protein>
<evidence type="ECO:0000313" key="1">
    <source>
        <dbReference type="EMBL" id="OAN31796.1"/>
    </source>
</evidence>
<organism evidence="1 2">
    <name type="scientific">Pseudomonas oryzihabitans</name>
    <dbReference type="NCBI Taxonomy" id="47885"/>
    <lineage>
        <taxon>Bacteria</taxon>
        <taxon>Pseudomonadati</taxon>
        <taxon>Pseudomonadota</taxon>
        <taxon>Gammaproteobacteria</taxon>
        <taxon>Pseudomonadales</taxon>
        <taxon>Pseudomonadaceae</taxon>
        <taxon>Pseudomonas</taxon>
    </lineage>
</organism>
<comment type="caution">
    <text evidence="1">The sequence shown here is derived from an EMBL/GenBank/DDBJ whole genome shotgun (WGS) entry which is preliminary data.</text>
</comment>
<accession>A0A178LMN9</accession>
<dbReference type="RefSeq" id="WP_064307007.1">
    <property type="nucleotide sequence ID" value="NZ_LWCR01000003.1"/>
</dbReference>
<proteinExistence type="predicted"/>
<dbReference type="Proteomes" id="UP000078356">
    <property type="component" value="Unassembled WGS sequence"/>
</dbReference>
<evidence type="ECO:0000313" key="2">
    <source>
        <dbReference type="Proteomes" id="UP000078356"/>
    </source>
</evidence>
<dbReference type="EMBL" id="LWCR01000003">
    <property type="protein sequence ID" value="OAN31796.1"/>
    <property type="molecule type" value="Genomic_DNA"/>
</dbReference>
<dbReference type="AlphaFoldDB" id="A0A178LMN9"/>
<reference evidence="1 2" key="1">
    <citation type="submission" date="2016-04" db="EMBL/GenBank/DDBJ databases">
        <title>Draft Genome Sequences of Staphylococcus capitis Strain H36, S. capitis Strain H65, S. cohnii Strain H62, S. hominis Strain H69, Mycobacterium iranicum Strain H39, Plantibacter sp. Strain H53, Pseudomonas oryzihabitans Strain H72, and Microbacterium sp. Strain H83, isolated from residential settings.</title>
        <authorList>
            <person name="Lymperopoulou D."/>
            <person name="Adams R.I."/>
            <person name="Lindow S."/>
            <person name="Coil D.A."/>
            <person name="Jospin G."/>
            <person name="Eisen J.A."/>
        </authorList>
    </citation>
    <scope>NUCLEOTIDE SEQUENCE [LARGE SCALE GENOMIC DNA]</scope>
    <source>
        <strain evidence="1 2">H72</strain>
    </source>
</reference>